<keyword evidence="4 5" id="KW-0472">Membrane</keyword>
<feature type="transmembrane region" description="Helical" evidence="5">
    <location>
        <begin position="38"/>
        <end position="60"/>
    </location>
</feature>
<evidence type="ECO:0000256" key="2">
    <source>
        <dbReference type="ARBA" id="ARBA00022692"/>
    </source>
</evidence>
<feature type="transmembrane region" description="Helical" evidence="5">
    <location>
        <begin position="197"/>
        <end position="219"/>
    </location>
</feature>
<reference evidence="6 7" key="1">
    <citation type="submission" date="2024-01" db="EMBL/GenBank/DDBJ databases">
        <title>New evidence supports the origin of RcGTA from prophage.</title>
        <authorList>
            <person name="Xu Y."/>
            <person name="Liu B."/>
            <person name="Chen F."/>
        </authorList>
    </citation>
    <scope>NUCLEOTIDE SEQUENCE [LARGE SCALE GENOMIC DNA]</scope>
    <source>
        <strain evidence="6 7">CBW1107-2</strain>
    </source>
</reference>
<evidence type="ECO:0000313" key="6">
    <source>
        <dbReference type="EMBL" id="MEX4008716.1"/>
    </source>
</evidence>
<name>A0ABV3WVM2_9HYPH</name>
<comment type="caution">
    <text evidence="6">The sequence shown here is derived from an EMBL/GenBank/DDBJ whole genome shotgun (WGS) entry which is preliminary data.</text>
</comment>
<evidence type="ECO:0000256" key="5">
    <source>
        <dbReference type="SAM" id="Phobius"/>
    </source>
</evidence>
<dbReference type="InterPro" id="IPR002657">
    <property type="entry name" value="BilAc:Na_symport/Acr3"/>
</dbReference>
<feature type="transmembrane region" description="Helical" evidence="5">
    <location>
        <begin position="66"/>
        <end position="88"/>
    </location>
</feature>
<dbReference type="PANTHER" id="PTHR10361:SF24">
    <property type="entry name" value="P3 PROTEIN"/>
    <property type="match status" value="1"/>
</dbReference>
<dbReference type="Gene3D" id="1.20.1530.20">
    <property type="match status" value="1"/>
</dbReference>
<evidence type="ECO:0000256" key="3">
    <source>
        <dbReference type="ARBA" id="ARBA00022989"/>
    </source>
</evidence>
<comment type="subcellular location">
    <subcellularLocation>
        <location evidence="1">Membrane</location>
        <topology evidence="1">Multi-pass membrane protein</topology>
    </subcellularLocation>
</comment>
<keyword evidence="3 5" id="KW-1133">Transmembrane helix</keyword>
<feature type="transmembrane region" description="Helical" evidence="5">
    <location>
        <begin position="6"/>
        <end position="26"/>
    </location>
</feature>
<feature type="transmembrane region" description="Helical" evidence="5">
    <location>
        <begin position="138"/>
        <end position="158"/>
    </location>
</feature>
<dbReference type="InterPro" id="IPR004710">
    <property type="entry name" value="Bilac:Na_transpt"/>
</dbReference>
<dbReference type="InterPro" id="IPR038770">
    <property type="entry name" value="Na+/solute_symporter_sf"/>
</dbReference>
<feature type="transmembrane region" description="Helical" evidence="5">
    <location>
        <begin position="262"/>
        <end position="282"/>
    </location>
</feature>
<dbReference type="Pfam" id="PF01758">
    <property type="entry name" value="SBF"/>
    <property type="match status" value="1"/>
</dbReference>
<feature type="transmembrane region" description="Helical" evidence="5">
    <location>
        <begin position="100"/>
        <end position="126"/>
    </location>
</feature>
<accession>A0ABV3WVM2</accession>
<evidence type="ECO:0000313" key="7">
    <source>
        <dbReference type="Proteomes" id="UP001559025"/>
    </source>
</evidence>
<feature type="transmembrane region" description="Helical" evidence="5">
    <location>
        <begin position="170"/>
        <end position="191"/>
    </location>
</feature>
<sequence length="289" mass="30666">MQSSLALSVGLPAALVIIMLGLGLSLRLEDFTRVLARPWPVVIGLFCHILLLPALCFALVKVAGVPAAVAMGMMLLAASPGGTSAALYTHLARGDVALSLSMAALTSMLALLTLPVIVNLSLFAFYGETTDVRLEIVQVLQIFAIAIVPAIVGVFIRSRYPDFAAKLDRPVKALATIFLALVVIFALISQWSLLSSWGPTVGTVVVAFNLIALAVGYFLPRLLGVERRQAVALSMSMSIRNAALVIALAMSEFMLNDPELAIPPAAYGLVAYIVGGIAVWIMNRRQPAL</sequence>
<keyword evidence="7" id="KW-1185">Reference proteome</keyword>
<dbReference type="EMBL" id="JAZHFV010000005">
    <property type="protein sequence ID" value="MEX4008716.1"/>
    <property type="molecule type" value="Genomic_DNA"/>
</dbReference>
<feature type="transmembrane region" description="Helical" evidence="5">
    <location>
        <begin position="231"/>
        <end position="250"/>
    </location>
</feature>
<dbReference type="PANTHER" id="PTHR10361">
    <property type="entry name" value="SODIUM-BILE ACID COTRANSPORTER"/>
    <property type="match status" value="1"/>
</dbReference>
<protein>
    <submittedName>
        <fullName evidence="6">Bile acid:sodium symporter family protein</fullName>
    </submittedName>
</protein>
<dbReference type="RefSeq" id="WP_368803706.1">
    <property type="nucleotide sequence ID" value="NZ_JAZHFV010000005.1"/>
</dbReference>
<evidence type="ECO:0000256" key="4">
    <source>
        <dbReference type="ARBA" id="ARBA00023136"/>
    </source>
</evidence>
<organism evidence="6 7">
    <name type="scientific">Neoaquamicrobium sediminum</name>
    <dbReference type="NCBI Taxonomy" id="1849104"/>
    <lineage>
        <taxon>Bacteria</taxon>
        <taxon>Pseudomonadati</taxon>
        <taxon>Pseudomonadota</taxon>
        <taxon>Alphaproteobacteria</taxon>
        <taxon>Hyphomicrobiales</taxon>
        <taxon>Phyllobacteriaceae</taxon>
        <taxon>Neoaquamicrobium</taxon>
    </lineage>
</organism>
<evidence type="ECO:0000256" key="1">
    <source>
        <dbReference type="ARBA" id="ARBA00004141"/>
    </source>
</evidence>
<gene>
    <name evidence="6" type="ORF">V1479_15485</name>
</gene>
<proteinExistence type="predicted"/>
<dbReference type="Proteomes" id="UP001559025">
    <property type="component" value="Unassembled WGS sequence"/>
</dbReference>
<keyword evidence="2 5" id="KW-0812">Transmembrane</keyword>